<dbReference type="InterPro" id="IPR016166">
    <property type="entry name" value="FAD-bd_PCMH"/>
</dbReference>
<dbReference type="SUPFAM" id="SSF55103">
    <property type="entry name" value="FAD-linked oxidases, C-terminal domain"/>
    <property type="match status" value="1"/>
</dbReference>
<evidence type="ECO:0000313" key="6">
    <source>
        <dbReference type="EMBL" id="MBP5856877.1"/>
    </source>
</evidence>
<dbReference type="PROSITE" id="PS51387">
    <property type="entry name" value="FAD_PCMH"/>
    <property type="match status" value="1"/>
</dbReference>
<organism evidence="6 7">
    <name type="scientific">Marivibrio halodurans</name>
    <dbReference type="NCBI Taxonomy" id="2039722"/>
    <lineage>
        <taxon>Bacteria</taxon>
        <taxon>Pseudomonadati</taxon>
        <taxon>Pseudomonadota</taxon>
        <taxon>Alphaproteobacteria</taxon>
        <taxon>Rhodospirillales</taxon>
        <taxon>Rhodospirillaceae</taxon>
        <taxon>Marivibrio</taxon>
    </lineage>
</organism>
<dbReference type="GO" id="GO:0016491">
    <property type="term" value="F:oxidoreductase activity"/>
    <property type="evidence" value="ECO:0007669"/>
    <property type="project" value="UniProtKB-KW"/>
</dbReference>
<dbReference type="AlphaFoldDB" id="A0A8J7RY38"/>
<dbReference type="Gene3D" id="3.30.465.10">
    <property type="match status" value="1"/>
</dbReference>
<dbReference type="Pfam" id="PF02913">
    <property type="entry name" value="FAD-oxidase_C"/>
    <property type="match status" value="1"/>
</dbReference>
<dbReference type="InterPro" id="IPR016164">
    <property type="entry name" value="FAD-linked_Oxase-like_C"/>
</dbReference>
<comment type="cofactor">
    <cofactor evidence="1">
        <name>FAD</name>
        <dbReference type="ChEBI" id="CHEBI:57692"/>
    </cofactor>
</comment>
<protein>
    <submittedName>
        <fullName evidence="6">FAD-binding protein</fullName>
    </submittedName>
</protein>
<dbReference type="PANTHER" id="PTHR11748:SF103">
    <property type="entry name" value="GLYCOLATE OXIDASE SUBUNIT GLCE"/>
    <property type="match status" value="1"/>
</dbReference>
<dbReference type="PANTHER" id="PTHR11748">
    <property type="entry name" value="D-LACTATE DEHYDROGENASE"/>
    <property type="match status" value="1"/>
</dbReference>
<keyword evidence="2" id="KW-0285">Flavoprotein</keyword>
<evidence type="ECO:0000313" key="7">
    <source>
        <dbReference type="Proteomes" id="UP000672602"/>
    </source>
</evidence>
<evidence type="ECO:0000256" key="3">
    <source>
        <dbReference type="ARBA" id="ARBA00022827"/>
    </source>
</evidence>
<evidence type="ECO:0000256" key="2">
    <source>
        <dbReference type="ARBA" id="ARBA00022630"/>
    </source>
</evidence>
<gene>
    <name evidence="6" type="ORF">KAJ83_07650</name>
</gene>
<feature type="domain" description="FAD-binding PCMH-type" evidence="5">
    <location>
        <begin position="1"/>
        <end position="182"/>
    </location>
</feature>
<evidence type="ECO:0000259" key="5">
    <source>
        <dbReference type="PROSITE" id="PS51387"/>
    </source>
</evidence>
<comment type="caution">
    <text evidence="6">The sequence shown here is derived from an EMBL/GenBank/DDBJ whole genome shotgun (WGS) entry which is preliminary data.</text>
</comment>
<dbReference type="InterPro" id="IPR004113">
    <property type="entry name" value="FAD-bd_oxidored_4_C"/>
</dbReference>
<dbReference type="InterPro" id="IPR036318">
    <property type="entry name" value="FAD-bd_PCMH-like_sf"/>
</dbReference>
<sequence>MTQALKPETPAQLLDAIAWANSDRKPLELVGTGTKRGLGRPMQTAFTLDLSAFTGISLHEPAELVLSAGAATPMAEVEAALEAAGQELAFEPPDFSALLRVPGMGTLGGVLAANLSGPRRIKQGAARDHFLGFEAVSGRGQAFKSGGRVVKNVTGYDLCKLMAGSWGTLGAMHGVTVKVLPRGAKTRTVLLFDVDAAAGIAALTDGLNSPCEVSGAAWLPASVAARSGVDMVAREGAPVAALRVEGFGPSVEARCGMLRALLKDRGATEELHSHRSHAFWREVRDVAPFAGADDDRIVWRISVPPTEAARVIAATAGIKGAEAYCDWGGGLIWLAVDAPRTGADGLVRDAVATTGSGWAQLFRGGDALRAAIPVFQPEPAPVAALTRRIKDGFDPNRVLNPGRMNEGV</sequence>
<dbReference type="Proteomes" id="UP000672602">
    <property type="component" value="Unassembled WGS sequence"/>
</dbReference>
<dbReference type="InterPro" id="IPR016169">
    <property type="entry name" value="FAD-bd_PCMH_sub2"/>
</dbReference>
<proteinExistence type="predicted"/>
<keyword evidence="7" id="KW-1185">Reference proteome</keyword>
<evidence type="ECO:0000256" key="4">
    <source>
        <dbReference type="ARBA" id="ARBA00023002"/>
    </source>
</evidence>
<dbReference type="Pfam" id="PF01565">
    <property type="entry name" value="FAD_binding_4"/>
    <property type="match status" value="1"/>
</dbReference>
<reference evidence="6" key="1">
    <citation type="submission" date="2021-04" db="EMBL/GenBank/DDBJ databases">
        <authorList>
            <person name="Zhang D.-C."/>
        </authorList>
    </citation>
    <scope>NUCLEOTIDE SEQUENCE</scope>
    <source>
        <strain evidence="6">CGMCC 1.15697</strain>
    </source>
</reference>
<keyword evidence="4" id="KW-0560">Oxidoreductase</keyword>
<keyword evidence="3" id="KW-0274">FAD</keyword>
<dbReference type="SUPFAM" id="SSF56176">
    <property type="entry name" value="FAD-binding/transporter-associated domain-like"/>
    <property type="match status" value="1"/>
</dbReference>
<name>A0A8J7RY38_9PROT</name>
<evidence type="ECO:0000256" key="1">
    <source>
        <dbReference type="ARBA" id="ARBA00001974"/>
    </source>
</evidence>
<accession>A0A8J7RY38</accession>
<dbReference type="InterPro" id="IPR006094">
    <property type="entry name" value="Oxid_FAD_bind_N"/>
</dbReference>
<dbReference type="RefSeq" id="WP_210681461.1">
    <property type="nucleotide sequence ID" value="NZ_JAGMWN010000003.1"/>
</dbReference>
<dbReference type="EMBL" id="JAGMWN010000003">
    <property type="protein sequence ID" value="MBP5856877.1"/>
    <property type="molecule type" value="Genomic_DNA"/>
</dbReference>
<dbReference type="GO" id="GO:0071949">
    <property type="term" value="F:FAD binding"/>
    <property type="evidence" value="ECO:0007669"/>
    <property type="project" value="InterPro"/>
</dbReference>